<evidence type="ECO:0000256" key="5">
    <source>
        <dbReference type="ARBA" id="ARBA00022679"/>
    </source>
</evidence>
<accession>A0A672FHV3</accession>
<gene>
    <name evidence="16" type="primary">LOC115382970</name>
</gene>
<keyword evidence="10" id="KW-0594">Phospholipid biosynthesis</keyword>
<dbReference type="SMART" id="SM00563">
    <property type="entry name" value="PlsC"/>
    <property type="match status" value="1"/>
</dbReference>
<dbReference type="AlphaFoldDB" id="A0A672FHV3"/>
<dbReference type="CDD" id="cd07991">
    <property type="entry name" value="LPLAT_LPCAT1-like"/>
    <property type="match status" value="1"/>
</dbReference>
<dbReference type="PANTHER" id="PTHR23063:SF37">
    <property type="entry name" value="GLYCEROL-3-PHOSPHATE ACYLTRANSFERASE 4"/>
    <property type="match status" value="1"/>
</dbReference>
<dbReference type="GO" id="GO:0005783">
    <property type="term" value="C:endoplasmic reticulum"/>
    <property type="evidence" value="ECO:0007669"/>
    <property type="project" value="TreeGrafter"/>
</dbReference>
<reference evidence="16" key="1">
    <citation type="submission" date="2025-08" db="UniProtKB">
        <authorList>
            <consortium name="Ensembl"/>
        </authorList>
    </citation>
    <scope>IDENTIFICATION</scope>
</reference>
<dbReference type="GeneID" id="115382970"/>
<evidence type="ECO:0000256" key="9">
    <source>
        <dbReference type="ARBA" id="ARBA00023136"/>
    </source>
</evidence>
<proteinExistence type="inferred from homology"/>
<dbReference type="OMA" id="NDIWTTI"/>
<evidence type="ECO:0000256" key="3">
    <source>
        <dbReference type="ARBA" id="ARBA00008655"/>
    </source>
</evidence>
<dbReference type="PANTHER" id="PTHR23063">
    <property type="entry name" value="PHOSPHOLIPID ACYLTRANSFERASE"/>
    <property type="match status" value="1"/>
</dbReference>
<name>A0A672FHV3_SALFA</name>
<dbReference type="InterPro" id="IPR002123">
    <property type="entry name" value="Plipid/glycerol_acylTrfase"/>
</dbReference>
<keyword evidence="4" id="KW-0444">Lipid biosynthesis</keyword>
<protein>
    <submittedName>
        <fullName evidence="16">Glycerol-3-phosphate acyltransferase 4-like</fullName>
    </submittedName>
</protein>
<keyword evidence="7 14" id="KW-1133">Transmembrane helix</keyword>
<evidence type="ECO:0000256" key="2">
    <source>
        <dbReference type="ARBA" id="ARBA00005189"/>
    </source>
</evidence>
<dbReference type="GO" id="GO:0008654">
    <property type="term" value="P:phospholipid biosynthetic process"/>
    <property type="evidence" value="ECO:0007669"/>
    <property type="project" value="UniProtKB-KW"/>
</dbReference>
<feature type="transmembrane region" description="Helical" evidence="14">
    <location>
        <begin position="156"/>
        <end position="174"/>
    </location>
</feature>
<evidence type="ECO:0000256" key="13">
    <source>
        <dbReference type="ARBA" id="ARBA00025707"/>
    </source>
</evidence>
<dbReference type="Proteomes" id="UP000472267">
    <property type="component" value="Unassembled WGS sequence"/>
</dbReference>
<feature type="transmembrane region" description="Helical" evidence="14">
    <location>
        <begin position="368"/>
        <end position="388"/>
    </location>
</feature>
<evidence type="ECO:0000256" key="14">
    <source>
        <dbReference type="SAM" id="Phobius"/>
    </source>
</evidence>
<evidence type="ECO:0000313" key="17">
    <source>
        <dbReference type="Proteomes" id="UP000472267"/>
    </source>
</evidence>
<evidence type="ECO:0000256" key="7">
    <source>
        <dbReference type="ARBA" id="ARBA00022989"/>
    </source>
</evidence>
<evidence type="ECO:0000256" key="4">
    <source>
        <dbReference type="ARBA" id="ARBA00022516"/>
    </source>
</evidence>
<dbReference type="GO" id="GO:0016020">
    <property type="term" value="C:membrane"/>
    <property type="evidence" value="ECO:0007669"/>
    <property type="project" value="UniProtKB-SubCell"/>
</dbReference>
<keyword evidence="6 14" id="KW-0812">Transmembrane</keyword>
<sequence length="453" mass="50834">MAWFLLAEDSLLWGCLNATMTVWSALTILFVIVSTVPGEVSGVSTFYLRTLLKIFEWATLQMELRAKENNQQLYKPYATGIIDKEPIVSMQQEIQKIRGPVCDSASDSEFELADLIFFCRRGVESIVDDEVTKCFSAQELDGWNLMTRSNKNDCHVTRPVAVLWALGILVRYGVLLPARMLIAAAGISLFLVSATFVSFLPNTRIKSYLSEKVQWLGCRLCATSLTAVITYHNRENKPKNDGICVANHTTPMDVIFLSNDGSCSMVGQLHGGLFGMIQRAMLKCSAHIWFERTEAEERHLVVKRLKDHVADKTKPPPVIFPEGTCINNTSVMMFRKGTFEVGCPVYPVAIKYDPRFGEAFWNSSRFGLVVYLLTMMSSWAIVCSIWYLPPMSKEDGEDAVQFANRVKAAIAVRGGLADVIWDGQLKRANVKKTYKEEQQKLYSKLLLGDCGVN</sequence>
<comment type="similarity">
    <text evidence="3">Belongs to the 1-acyl-sn-glycerol-3-phosphate acyltransferase family.</text>
</comment>
<dbReference type="GO" id="GO:0004366">
    <property type="term" value="F:glycerol-3-phosphate O-acyltransferase activity"/>
    <property type="evidence" value="ECO:0007669"/>
    <property type="project" value="TreeGrafter"/>
</dbReference>
<keyword evidence="11" id="KW-1208">Phospholipid metabolism</keyword>
<comment type="pathway">
    <text evidence="13">Phospholipid metabolism.</text>
</comment>
<evidence type="ECO:0000256" key="1">
    <source>
        <dbReference type="ARBA" id="ARBA00004370"/>
    </source>
</evidence>
<dbReference type="InParanoid" id="A0A672FHV3"/>
<dbReference type="OrthoDB" id="10051137at2759"/>
<dbReference type="RefSeq" id="XP_029940827.1">
    <property type="nucleotide sequence ID" value="XM_030084967.1"/>
</dbReference>
<dbReference type="Ensembl" id="ENSSFAT00005006851.1">
    <property type="protein sequence ID" value="ENSSFAP00005006521.1"/>
    <property type="gene ID" value="ENSSFAG00005003627.1"/>
</dbReference>
<feature type="domain" description="Phospholipid/glycerol acyltransferase" evidence="15">
    <location>
        <begin position="242"/>
        <end position="353"/>
    </location>
</feature>
<evidence type="ECO:0000256" key="10">
    <source>
        <dbReference type="ARBA" id="ARBA00023209"/>
    </source>
</evidence>
<reference evidence="16" key="2">
    <citation type="submission" date="2025-09" db="UniProtKB">
        <authorList>
            <consortium name="Ensembl"/>
        </authorList>
    </citation>
    <scope>IDENTIFICATION</scope>
</reference>
<evidence type="ECO:0000256" key="6">
    <source>
        <dbReference type="ARBA" id="ARBA00022692"/>
    </source>
</evidence>
<evidence type="ECO:0000256" key="11">
    <source>
        <dbReference type="ARBA" id="ARBA00023264"/>
    </source>
</evidence>
<evidence type="ECO:0000256" key="12">
    <source>
        <dbReference type="ARBA" id="ARBA00023315"/>
    </source>
</evidence>
<comment type="subcellular location">
    <subcellularLocation>
        <location evidence="1">Membrane</location>
    </subcellularLocation>
</comment>
<keyword evidence="5" id="KW-0808">Transferase</keyword>
<feature type="transmembrane region" description="Helical" evidence="14">
    <location>
        <begin position="20"/>
        <end position="48"/>
    </location>
</feature>
<keyword evidence="17" id="KW-1185">Reference proteome</keyword>
<dbReference type="InterPro" id="IPR045252">
    <property type="entry name" value="LPCAT1-like"/>
</dbReference>
<keyword evidence="8" id="KW-0443">Lipid metabolism</keyword>
<keyword evidence="12" id="KW-0012">Acyltransferase</keyword>
<keyword evidence="9 14" id="KW-0472">Membrane</keyword>
<dbReference type="GO" id="GO:0019432">
    <property type="term" value="P:triglyceride biosynthetic process"/>
    <property type="evidence" value="ECO:0007669"/>
    <property type="project" value="TreeGrafter"/>
</dbReference>
<feature type="transmembrane region" description="Helical" evidence="14">
    <location>
        <begin position="180"/>
        <end position="200"/>
    </location>
</feature>
<evidence type="ECO:0000256" key="8">
    <source>
        <dbReference type="ARBA" id="ARBA00023098"/>
    </source>
</evidence>
<organism evidence="16 17">
    <name type="scientific">Salarias fasciatus</name>
    <name type="common">Jewelled blenny</name>
    <name type="synonym">Blennius fasciatus</name>
    <dbReference type="NCBI Taxonomy" id="181472"/>
    <lineage>
        <taxon>Eukaryota</taxon>
        <taxon>Metazoa</taxon>
        <taxon>Chordata</taxon>
        <taxon>Craniata</taxon>
        <taxon>Vertebrata</taxon>
        <taxon>Euteleostomi</taxon>
        <taxon>Actinopterygii</taxon>
        <taxon>Neopterygii</taxon>
        <taxon>Teleostei</taxon>
        <taxon>Neoteleostei</taxon>
        <taxon>Acanthomorphata</taxon>
        <taxon>Ovalentaria</taxon>
        <taxon>Blenniimorphae</taxon>
        <taxon>Blenniiformes</taxon>
        <taxon>Blennioidei</taxon>
        <taxon>Blenniidae</taxon>
        <taxon>Salariinae</taxon>
        <taxon>Salarias</taxon>
    </lineage>
</organism>
<comment type="pathway">
    <text evidence="2">Lipid metabolism.</text>
</comment>
<dbReference type="Pfam" id="PF01553">
    <property type="entry name" value="Acyltransferase"/>
    <property type="match status" value="1"/>
</dbReference>
<evidence type="ECO:0000259" key="15">
    <source>
        <dbReference type="SMART" id="SM00563"/>
    </source>
</evidence>
<evidence type="ECO:0000313" key="16">
    <source>
        <dbReference type="Ensembl" id="ENSSFAP00005006521.1"/>
    </source>
</evidence>